<dbReference type="PANTHER" id="PTHR34957:SF1">
    <property type="entry name" value="NUCLEAR TRANSPORT FACTOR 2 (NTF2) FAMILY PROTEIN"/>
    <property type="match status" value="1"/>
</dbReference>
<dbReference type="InterPro" id="IPR032710">
    <property type="entry name" value="NTF2-like_dom_sf"/>
</dbReference>
<dbReference type="SUPFAM" id="SSF54427">
    <property type="entry name" value="NTF2-like"/>
    <property type="match status" value="1"/>
</dbReference>
<dbReference type="Gene3D" id="3.10.450.50">
    <property type="match status" value="1"/>
</dbReference>
<reference evidence="2" key="1">
    <citation type="submission" date="2018-05" db="EMBL/GenBank/DDBJ databases">
        <authorList>
            <person name="Lanie J.A."/>
            <person name="Ng W.-L."/>
            <person name="Kazmierczak K.M."/>
            <person name="Andrzejewski T.M."/>
            <person name="Davidsen T.M."/>
            <person name="Wayne K.J."/>
            <person name="Tettelin H."/>
            <person name="Glass J.I."/>
            <person name="Rusch D."/>
            <person name="Podicherti R."/>
            <person name="Tsui H.-C.T."/>
            <person name="Winkler M.E."/>
        </authorList>
    </citation>
    <scope>NUCLEOTIDE SEQUENCE</scope>
</reference>
<protein>
    <recommendedName>
        <fullName evidence="1">SnoaL-like domain-containing protein</fullName>
    </recommendedName>
</protein>
<dbReference type="PANTHER" id="PTHR34957">
    <property type="entry name" value="NUCLEAR TRANSPORT FACTOR 2 (NTF2) FAMILY PROTEIN"/>
    <property type="match status" value="1"/>
</dbReference>
<name>A0A383BG86_9ZZZZ</name>
<dbReference type="Pfam" id="PF13474">
    <property type="entry name" value="SnoaL_3"/>
    <property type="match status" value="1"/>
</dbReference>
<dbReference type="AlphaFoldDB" id="A0A383BG86"/>
<evidence type="ECO:0000259" key="1">
    <source>
        <dbReference type="Pfam" id="PF13474"/>
    </source>
</evidence>
<proteinExistence type="predicted"/>
<dbReference type="EMBL" id="UINC01200351">
    <property type="protein sequence ID" value="SVE19196.1"/>
    <property type="molecule type" value="Genomic_DNA"/>
</dbReference>
<evidence type="ECO:0000313" key="2">
    <source>
        <dbReference type="EMBL" id="SVE19196.1"/>
    </source>
</evidence>
<feature type="domain" description="SnoaL-like" evidence="1">
    <location>
        <begin position="3"/>
        <end position="108"/>
    </location>
</feature>
<dbReference type="InterPro" id="IPR037401">
    <property type="entry name" value="SnoaL-like"/>
</dbReference>
<gene>
    <name evidence="2" type="ORF">METZ01_LOCUS472050</name>
</gene>
<sequence length="128" mass="14044">LFANESFYQAFSAGGFEAMEGLWSTGQPLVCIHPGHQPQVIRDEIMTSWKAILELGATQGISCFEPRVSLYGSVALVVCYEILGENQLIATNGFVEEEGIWAMIHHQAGPFLGPELESGSRDEEEVLN</sequence>
<organism evidence="2">
    <name type="scientific">marine metagenome</name>
    <dbReference type="NCBI Taxonomy" id="408172"/>
    <lineage>
        <taxon>unclassified sequences</taxon>
        <taxon>metagenomes</taxon>
        <taxon>ecological metagenomes</taxon>
    </lineage>
</organism>
<feature type="non-terminal residue" evidence="2">
    <location>
        <position position="1"/>
    </location>
</feature>
<accession>A0A383BG86</accession>